<comment type="catalytic activity">
    <reaction evidence="1">
        <text>S-ubiquitinyl-[E2 ubiquitin-conjugating enzyme]-L-cysteine + [acceptor protein]-L-lysine = [E2 ubiquitin-conjugating enzyme]-L-cysteine + N(6)-ubiquitinyl-[acceptor protein]-L-lysine.</text>
        <dbReference type="EC" id="2.3.2.27"/>
    </reaction>
</comment>
<evidence type="ECO:0000256" key="2">
    <source>
        <dbReference type="ARBA" id="ARBA00012483"/>
    </source>
</evidence>
<feature type="region of interest" description="Disordered" evidence="7">
    <location>
        <begin position="180"/>
        <end position="199"/>
    </location>
</feature>
<evidence type="ECO:0000256" key="3">
    <source>
        <dbReference type="ARBA" id="ARBA00022723"/>
    </source>
</evidence>
<keyword evidence="4 6" id="KW-0863">Zinc-finger</keyword>
<dbReference type="PANTHER" id="PTHR15710:SF229">
    <property type="entry name" value="E3 UBIQUITIN-PROTEIN LIGASE RNF181-LIKE"/>
    <property type="match status" value="1"/>
</dbReference>
<dbReference type="SMART" id="SM00184">
    <property type="entry name" value="RING"/>
    <property type="match status" value="1"/>
</dbReference>
<dbReference type="GO" id="GO:0008270">
    <property type="term" value="F:zinc ion binding"/>
    <property type="evidence" value="ECO:0007669"/>
    <property type="project" value="UniProtKB-KW"/>
</dbReference>
<dbReference type="GO" id="GO:0061630">
    <property type="term" value="F:ubiquitin protein ligase activity"/>
    <property type="evidence" value="ECO:0007669"/>
    <property type="project" value="UniProtKB-EC"/>
</dbReference>
<evidence type="ECO:0000313" key="10">
    <source>
        <dbReference type="Proteomes" id="UP000237347"/>
    </source>
</evidence>
<keyword evidence="5" id="KW-0862">Zinc</keyword>
<dbReference type="GO" id="GO:0005737">
    <property type="term" value="C:cytoplasm"/>
    <property type="evidence" value="ECO:0007669"/>
    <property type="project" value="TreeGrafter"/>
</dbReference>
<keyword evidence="10" id="KW-1185">Reference proteome</keyword>
<keyword evidence="3" id="KW-0479">Metal-binding</keyword>
<dbReference type="InterPro" id="IPR013083">
    <property type="entry name" value="Znf_RING/FYVE/PHD"/>
</dbReference>
<dbReference type="PANTHER" id="PTHR15710">
    <property type="entry name" value="E3 UBIQUITIN-PROTEIN LIGASE PRAJA"/>
    <property type="match status" value="1"/>
</dbReference>
<dbReference type="EMBL" id="PKMF04000042">
    <property type="protein sequence ID" value="KAK7855789.1"/>
    <property type="molecule type" value="Genomic_DNA"/>
</dbReference>
<name>A0AAW0LWS9_QUESU</name>
<feature type="domain" description="RING-type" evidence="8">
    <location>
        <begin position="529"/>
        <end position="570"/>
    </location>
</feature>
<dbReference type="EC" id="2.3.2.27" evidence="2"/>
<accession>A0AAW0LWS9</accession>
<evidence type="ECO:0000256" key="1">
    <source>
        <dbReference type="ARBA" id="ARBA00000900"/>
    </source>
</evidence>
<sequence>MSRRRYSISDHTNFLIWQESHPSSNNQPPSHCLDEFPIEFHMRRVVKVENYVGYLPLPLVSYEHTFHDTKSVRLPKNQVMLHDNDGNLLMSSLLRDLGIPVRNHGPVFQKIASVAASAGRSRMPIVVNLLRTVKHVIKVDRIDDLEFSFHEDDVADDMIVLDSMETYEPKLIPATESSIQALEKESQPSSSNHQQQPPSRRRLHLLDGFSIEFRMRKLVKTEKYVGNCPEPVDSYQHVFSWSKSMWLPRHQVLLHDNGARLLSLLRDLDTQLENPAAVSRKIARVAASAERSRMPIVVKLLITVKVTRIDDYEFSSQQVLDDAVILNSIETHEFKPVPATNSSIENLDKESHPSSNNQPPSHCLDEFPIEFHMRRVVKVENYVGYLPLPLVSYEHTFHDTKSVRLPKNQVMLHDNDGNLLMSSLLRDLGIPVRNHGPVFQKIASVAASAGRSRMPIVVNLLRTVKHVIKVDRIDDLEFSFHEDDVADDMIVLDSMETYEPKLIPATESSIQALEKVKFQLGLMKSVQECTICMEGFQTGLEVTRMPCSHVYHEGCIVKWLKTSHFCPLCRYPMPHDC</sequence>
<evidence type="ECO:0000313" key="9">
    <source>
        <dbReference type="EMBL" id="KAK7855789.1"/>
    </source>
</evidence>
<evidence type="ECO:0000256" key="6">
    <source>
        <dbReference type="PROSITE-ProRule" id="PRU00175"/>
    </source>
</evidence>
<feature type="region of interest" description="Disordered" evidence="7">
    <location>
        <begin position="339"/>
        <end position="361"/>
    </location>
</feature>
<protein>
    <recommendedName>
        <fullName evidence="2">RING-type E3 ubiquitin transferase</fullName>
        <ecNumber evidence="2">2.3.2.27</ecNumber>
    </recommendedName>
</protein>
<evidence type="ECO:0000256" key="7">
    <source>
        <dbReference type="SAM" id="MobiDB-lite"/>
    </source>
</evidence>
<dbReference type="Proteomes" id="UP000237347">
    <property type="component" value="Unassembled WGS sequence"/>
</dbReference>
<proteinExistence type="predicted"/>
<comment type="caution">
    <text evidence="9">The sequence shown here is derived from an EMBL/GenBank/DDBJ whole genome shotgun (WGS) entry which is preliminary data.</text>
</comment>
<reference evidence="9 10" key="1">
    <citation type="journal article" date="2018" name="Sci. Data">
        <title>The draft genome sequence of cork oak.</title>
        <authorList>
            <person name="Ramos A.M."/>
            <person name="Usie A."/>
            <person name="Barbosa P."/>
            <person name="Barros P.M."/>
            <person name="Capote T."/>
            <person name="Chaves I."/>
            <person name="Simoes F."/>
            <person name="Abreu I."/>
            <person name="Carrasquinho I."/>
            <person name="Faro C."/>
            <person name="Guimaraes J.B."/>
            <person name="Mendonca D."/>
            <person name="Nobrega F."/>
            <person name="Rodrigues L."/>
            <person name="Saibo N.J.M."/>
            <person name="Varela M.C."/>
            <person name="Egas C."/>
            <person name="Matos J."/>
            <person name="Miguel C.M."/>
            <person name="Oliveira M.M."/>
            <person name="Ricardo C.P."/>
            <person name="Goncalves S."/>
        </authorList>
    </citation>
    <scope>NUCLEOTIDE SEQUENCE [LARGE SCALE GENOMIC DNA]</scope>
    <source>
        <strain evidence="10">cv. HL8</strain>
    </source>
</reference>
<evidence type="ECO:0000256" key="5">
    <source>
        <dbReference type="ARBA" id="ARBA00022833"/>
    </source>
</evidence>
<dbReference type="SUPFAM" id="SSF57850">
    <property type="entry name" value="RING/U-box"/>
    <property type="match status" value="1"/>
</dbReference>
<dbReference type="Gene3D" id="3.30.40.10">
    <property type="entry name" value="Zinc/RING finger domain, C3HC4 (zinc finger)"/>
    <property type="match status" value="1"/>
</dbReference>
<organism evidence="9 10">
    <name type="scientific">Quercus suber</name>
    <name type="common">Cork oak</name>
    <dbReference type="NCBI Taxonomy" id="58331"/>
    <lineage>
        <taxon>Eukaryota</taxon>
        <taxon>Viridiplantae</taxon>
        <taxon>Streptophyta</taxon>
        <taxon>Embryophyta</taxon>
        <taxon>Tracheophyta</taxon>
        <taxon>Spermatophyta</taxon>
        <taxon>Magnoliopsida</taxon>
        <taxon>eudicotyledons</taxon>
        <taxon>Gunneridae</taxon>
        <taxon>Pentapetalae</taxon>
        <taxon>rosids</taxon>
        <taxon>fabids</taxon>
        <taxon>Fagales</taxon>
        <taxon>Fagaceae</taxon>
        <taxon>Quercus</taxon>
    </lineage>
</organism>
<dbReference type="Pfam" id="PF13639">
    <property type="entry name" value="zf-RING_2"/>
    <property type="match status" value="1"/>
</dbReference>
<dbReference type="CDD" id="cd16454">
    <property type="entry name" value="RING-H2_PA-TM-RING"/>
    <property type="match status" value="1"/>
</dbReference>
<evidence type="ECO:0000256" key="4">
    <source>
        <dbReference type="ARBA" id="ARBA00022771"/>
    </source>
</evidence>
<evidence type="ECO:0000259" key="8">
    <source>
        <dbReference type="PROSITE" id="PS50089"/>
    </source>
</evidence>
<dbReference type="AlphaFoldDB" id="A0AAW0LWS9"/>
<dbReference type="PROSITE" id="PS50089">
    <property type="entry name" value="ZF_RING_2"/>
    <property type="match status" value="1"/>
</dbReference>
<dbReference type="InterPro" id="IPR001841">
    <property type="entry name" value="Znf_RING"/>
</dbReference>
<feature type="compositionally biased region" description="Low complexity" evidence="7">
    <location>
        <begin position="187"/>
        <end position="198"/>
    </location>
</feature>
<dbReference type="GO" id="GO:0016567">
    <property type="term" value="P:protein ubiquitination"/>
    <property type="evidence" value="ECO:0007669"/>
    <property type="project" value="TreeGrafter"/>
</dbReference>
<gene>
    <name evidence="9" type="ORF">CFP56_026391</name>
</gene>